<sequence length="112" mass="12106">MEKEGPVLTDQARANGLAAAAYSCHEVALNQAGKDLEVCLHVQAVDLHLTAALSPAQIGQVLFILAIMVDDLDVVGKYPGIDDFLNLFSCHRPVCSGGNEHLQVRRTIPDRE</sequence>
<protein>
    <submittedName>
        <fullName evidence="1">Uncharacterized protein</fullName>
    </submittedName>
</protein>
<organism evidence="1">
    <name type="scientific">bioreactor metagenome</name>
    <dbReference type="NCBI Taxonomy" id="1076179"/>
    <lineage>
        <taxon>unclassified sequences</taxon>
        <taxon>metagenomes</taxon>
        <taxon>ecological metagenomes</taxon>
    </lineage>
</organism>
<gene>
    <name evidence="1" type="ORF">SDC9_191000</name>
</gene>
<dbReference type="AlphaFoldDB" id="A0A645HX47"/>
<proteinExistence type="predicted"/>
<dbReference type="PROSITE" id="PS51257">
    <property type="entry name" value="PROKAR_LIPOPROTEIN"/>
    <property type="match status" value="1"/>
</dbReference>
<dbReference type="EMBL" id="VSSQ01101842">
    <property type="protein sequence ID" value="MPN43440.1"/>
    <property type="molecule type" value="Genomic_DNA"/>
</dbReference>
<accession>A0A645HX47</accession>
<name>A0A645HX47_9ZZZZ</name>
<evidence type="ECO:0000313" key="1">
    <source>
        <dbReference type="EMBL" id="MPN43440.1"/>
    </source>
</evidence>
<comment type="caution">
    <text evidence="1">The sequence shown here is derived from an EMBL/GenBank/DDBJ whole genome shotgun (WGS) entry which is preliminary data.</text>
</comment>
<reference evidence="1" key="1">
    <citation type="submission" date="2019-08" db="EMBL/GenBank/DDBJ databases">
        <authorList>
            <person name="Kucharzyk K."/>
            <person name="Murdoch R.W."/>
            <person name="Higgins S."/>
            <person name="Loffler F."/>
        </authorList>
    </citation>
    <scope>NUCLEOTIDE SEQUENCE</scope>
</reference>